<comment type="caution">
    <text evidence="1">The sequence shown here is derived from an EMBL/GenBank/DDBJ whole genome shotgun (WGS) entry which is preliminary data.</text>
</comment>
<name>A0A2T4J8L7_9RHOB</name>
<dbReference type="Proteomes" id="UP000241899">
    <property type="component" value="Unassembled WGS sequence"/>
</dbReference>
<dbReference type="RefSeq" id="WP_107326131.1">
    <property type="nucleotide sequence ID" value="NZ_PZKF01000061.1"/>
</dbReference>
<proteinExistence type="predicted"/>
<dbReference type="EMBL" id="PZKF01000061">
    <property type="protein sequence ID" value="PTE14234.1"/>
    <property type="molecule type" value="Genomic_DNA"/>
</dbReference>
<organism evidence="1 2">
    <name type="scientific">Phaeovulum veldkampii DSM 11550</name>
    <dbReference type="NCBI Taxonomy" id="1185920"/>
    <lineage>
        <taxon>Bacteria</taxon>
        <taxon>Pseudomonadati</taxon>
        <taxon>Pseudomonadota</taxon>
        <taxon>Alphaproteobacteria</taxon>
        <taxon>Rhodobacterales</taxon>
        <taxon>Paracoccaceae</taxon>
        <taxon>Phaeovulum</taxon>
    </lineage>
</organism>
<sequence>MTPRPRTMTLEIDEKLREFLTLMVSEAGPCQSVSAYLEELIRRDMAGQKVAGFTQLPAELAAGFSAPESTYHPSSAAEVIARNRL</sequence>
<reference evidence="1 2" key="1">
    <citation type="submission" date="2018-03" db="EMBL/GenBank/DDBJ databases">
        <title>Rhodobacter veldkampii.</title>
        <authorList>
            <person name="Meyer T.E."/>
            <person name="Miller S."/>
            <person name="Lodha T."/>
            <person name="Gandham S."/>
            <person name="Chintalapati S."/>
            <person name="Chintalapati V.R."/>
        </authorList>
    </citation>
    <scope>NUCLEOTIDE SEQUENCE [LARGE SCALE GENOMIC DNA]</scope>
    <source>
        <strain evidence="1 2">DSM 11550</strain>
    </source>
</reference>
<evidence type="ECO:0000313" key="1">
    <source>
        <dbReference type="EMBL" id="PTE14234.1"/>
    </source>
</evidence>
<gene>
    <name evidence="1" type="ORF">C5F46_14960</name>
</gene>
<accession>A0A2T4J8L7</accession>
<dbReference type="OrthoDB" id="9811310at2"/>
<protein>
    <submittedName>
        <fullName evidence="1">Addiction module antitoxin</fullName>
    </submittedName>
</protein>
<dbReference type="AlphaFoldDB" id="A0A2T4J8L7"/>
<keyword evidence="2" id="KW-1185">Reference proteome</keyword>
<evidence type="ECO:0000313" key="2">
    <source>
        <dbReference type="Proteomes" id="UP000241899"/>
    </source>
</evidence>